<reference evidence="2" key="2">
    <citation type="submission" date="2021-04" db="EMBL/GenBank/DDBJ databases">
        <title>Genome-wide patterns of bracovirus chromosomal integration into multiple host tissues during parasitism.</title>
        <authorList>
            <person name="Chebbi M.A.C."/>
        </authorList>
    </citation>
    <scope>NUCLEOTIDE SEQUENCE</scope>
    <source>
        <tissue evidence="2">Whole body</tissue>
    </source>
</reference>
<evidence type="ECO:0000313" key="2">
    <source>
        <dbReference type="EMBL" id="KAG8037354.1"/>
    </source>
</evidence>
<dbReference type="Proteomes" id="UP000729913">
    <property type="component" value="Unassembled WGS sequence"/>
</dbReference>
<proteinExistence type="predicted"/>
<name>A0A8J5V7X5_9HYME</name>
<comment type="caution">
    <text evidence="2">The sequence shown here is derived from an EMBL/GenBank/DDBJ whole genome shotgun (WGS) entry which is preliminary data.</text>
</comment>
<feature type="transmembrane region" description="Helical" evidence="1">
    <location>
        <begin position="33"/>
        <end position="57"/>
    </location>
</feature>
<gene>
    <name evidence="2" type="ORF">G9C98_005564</name>
</gene>
<keyword evidence="1" id="KW-0812">Transmembrane</keyword>
<dbReference type="AlphaFoldDB" id="A0A8J5V7X5"/>
<keyword evidence="1" id="KW-1133">Transmembrane helix</keyword>
<accession>A0A8J5V7X5</accession>
<keyword evidence="3" id="KW-1185">Reference proteome</keyword>
<evidence type="ECO:0000256" key="1">
    <source>
        <dbReference type="SAM" id="Phobius"/>
    </source>
</evidence>
<evidence type="ECO:0000313" key="3">
    <source>
        <dbReference type="Proteomes" id="UP000729913"/>
    </source>
</evidence>
<dbReference type="EMBL" id="JAAOIC020000047">
    <property type="protein sequence ID" value="KAG8037354.1"/>
    <property type="molecule type" value="Genomic_DNA"/>
</dbReference>
<keyword evidence="1" id="KW-0472">Membrane</keyword>
<reference evidence="2" key="1">
    <citation type="submission" date="2020-03" db="EMBL/GenBank/DDBJ databases">
        <authorList>
            <person name="Chebbi M.A."/>
            <person name="Drezen J.M."/>
        </authorList>
    </citation>
    <scope>NUCLEOTIDE SEQUENCE</scope>
    <source>
        <tissue evidence="2">Whole body</tissue>
    </source>
</reference>
<sequence length="113" mass="12466">MDLNHNTISTPINDKNSWMTTETSVTAEKEDTIFTLIVVVVGIIVAIIILFSMGVFLDCKHQKNTTKNNKPLRMKAPSLTRKKKIKDDKKSLASDMYSSGMTDYGAGALDAVV</sequence>
<protein>
    <submittedName>
        <fullName evidence="2">Uncharacterized protein</fullName>
    </submittedName>
</protein>
<organism evidence="2 3">
    <name type="scientific">Cotesia typhae</name>
    <dbReference type="NCBI Taxonomy" id="2053667"/>
    <lineage>
        <taxon>Eukaryota</taxon>
        <taxon>Metazoa</taxon>
        <taxon>Ecdysozoa</taxon>
        <taxon>Arthropoda</taxon>
        <taxon>Hexapoda</taxon>
        <taxon>Insecta</taxon>
        <taxon>Pterygota</taxon>
        <taxon>Neoptera</taxon>
        <taxon>Endopterygota</taxon>
        <taxon>Hymenoptera</taxon>
        <taxon>Apocrita</taxon>
        <taxon>Ichneumonoidea</taxon>
        <taxon>Braconidae</taxon>
        <taxon>Microgastrinae</taxon>
        <taxon>Cotesia</taxon>
    </lineage>
</organism>
<dbReference type="OrthoDB" id="7696742at2759"/>